<accession>A0AAE0E0B4</accession>
<evidence type="ECO:0000313" key="2">
    <source>
        <dbReference type="EMBL" id="KAK3199630.1"/>
    </source>
</evidence>
<evidence type="ECO:0000313" key="3">
    <source>
        <dbReference type="Proteomes" id="UP001281410"/>
    </source>
</evidence>
<protein>
    <submittedName>
        <fullName evidence="2">Uncharacterized protein</fullName>
    </submittedName>
</protein>
<keyword evidence="3" id="KW-1185">Reference proteome</keyword>
<dbReference type="EMBL" id="JANJYJ010000007">
    <property type="protein sequence ID" value="KAK3199630.1"/>
    <property type="molecule type" value="Genomic_DNA"/>
</dbReference>
<dbReference type="Proteomes" id="UP001281410">
    <property type="component" value="Unassembled WGS sequence"/>
</dbReference>
<name>A0AAE0E0B4_9ROSI</name>
<dbReference type="AlphaFoldDB" id="A0AAE0E0B4"/>
<organism evidence="2 3">
    <name type="scientific">Dipteronia sinensis</name>
    <dbReference type="NCBI Taxonomy" id="43782"/>
    <lineage>
        <taxon>Eukaryota</taxon>
        <taxon>Viridiplantae</taxon>
        <taxon>Streptophyta</taxon>
        <taxon>Embryophyta</taxon>
        <taxon>Tracheophyta</taxon>
        <taxon>Spermatophyta</taxon>
        <taxon>Magnoliopsida</taxon>
        <taxon>eudicotyledons</taxon>
        <taxon>Gunneridae</taxon>
        <taxon>Pentapetalae</taxon>
        <taxon>rosids</taxon>
        <taxon>malvids</taxon>
        <taxon>Sapindales</taxon>
        <taxon>Sapindaceae</taxon>
        <taxon>Hippocastanoideae</taxon>
        <taxon>Acereae</taxon>
        <taxon>Dipteronia</taxon>
    </lineage>
</organism>
<feature type="region of interest" description="Disordered" evidence="1">
    <location>
        <begin position="30"/>
        <end position="128"/>
    </location>
</feature>
<reference evidence="2" key="1">
    <citation type="journal article" date="2023" name="Plant J.">
        <title>Genome sequences and population genomics provide insights into the demographic history, inbreeding, and mutation load of two 'living fossil' tree species of Dipteronia.</title>
        <authorList>
            <person name="Feng Y."/>
            <person name="Comes H.P."/>
            <person name="Chen J."/>
            <person name="Zhu S."/>
            <person name="Lu R."/>
            <person name="Zhang X."/>
            <person name="Li P."/>
            <person name="Qiu J."/>
            <person name="Olsen K.M."/>
            <person name="Qiu Y."/>
        </authorList>
    </citation>
    <scope>NUCLEOTIDE SEQUENCE</scope>
    <source>
        <strain evidence="2">NBL</strain>
    </source>
</reference>
<evidence type="ECO:0000256" key="1">
    <source>
        <dbReference type="SAM" id="MobiDB-lite"/>
    </source>
</evidence>
<comment type="caution">
    <text evidence="2">The sequence shown here is derived from an EMBL/GenBank/DDBJ whole genome shotgun (WGS) entry which is preliminary data.</text>
</comment>
<proteinExistence type="predicted"/>
<sequence>MNLSLSLYSRDFYGDFYGLDLDSQLEPRLPTTTAAAAPNPSQILQDSPANDGLRTGEDLDYLHELERAEVEDSGVEPERLRRGPGPGPRPTTQSLSSSFSEKKKQLQLERTCSGNGDDEIEEFSSPKI</sequence>
<gene>
    <name evidence="2" type="ORF">Dsin_023045</name>
</gene>
<feature type="compositionally biased region" description="Basic and acidic residues" evidence="1">
    <location>
        <begin position="54"/>
        <end position="81"/>
    </location>
</feature>
<feature type="compositionally biased region" description="Polar residues" evidence="1">
    <location>
        <begin position="39"/>
        <end position="48"/>
    </location>
</feature>